<name>A0A7W5ZML0_9BACT</name>
<dbReference type="InterPro" id="IPR029032">
    <property type="entry name" value="AhpD-like"/>
</dbReference>
<dbReference type="AlphaFoldDB" id="A0A7W5ZML0"/>
<feature type="domain" description="Carboxymuconolactone decarboxylase-like" evidence="1">
    <location>
        <begin position="21"/>
        <end position="86"/>
    </location>
</feature>
<organism evidence="2 3">
    <name type="scientific">Runella defluvii</name>
    <dbReference type="NCBI Taxonomy" id="370973"/>
    <lineage>
        <taxon>Bacteria</taxon>
        <taxon>Pseudomonadati</taxon>
        <taxon>Bacteroidota</taxon>
        <taxon>Cytophagia</taxon>
        <taxon>Cytophagales</taxon>
        <taxon>Spirosomataceae</taxon>
        <taxon>Runella</taxon>
    </lineage>
</organism>
<evidence type="ECO:0000259" key="1">
    <source>
        <dbReference type="Pfam" id="PF02627"/>
    </source>
</evidence>
<dbReference type="PANTHER" id="PTHR35446">
    <property type="entry name" value="SI:CH211-175M2.5"/>
    <property type="match status" value="1"/>
</dbReference>
<accession>A0A7W5ZML0</accession>
<protein>
    <submittedName>
        <fullName evidence="2">Putative peroxidase-related enzyme</fullName>
    </submittedName>
</protein>
<gene>
    <name evidence="2" type="ORF">FHS57_002487</name>
</gene>
<dbReference type="EMBL" id="JACIBY010000004">
    <property type="protein sequence ID" value="MBB3838482.1"/>
    <property type="molecule type" value="Genomic_DNA"/>
</dbReference>
<dbReference type="Pfam" id="PF02627">
    <property type="entry name" value="CMD"/>
    <property type="match status" value="1"/>
</dbReference>
<evidence type="ECO:0000313" key="2">
    <source>
        <dbReference type="EMBL" id="MBB3838482.1"/>
    </source>
</evidence>
<reference evidence="2 3" key="1">
    <citation type="submission" date="2020-08" db="EMBL/GenBank/DDBJ databases">
        <title>Genomic Encyclopedia of Type Strains, Phase IV (KMG-IV): sequencing the most valuable type-strain genomes for metagenomic binning, comparative biology and taxonomic classification.</title>
        <authorList>
            <person name="Goeker M."/>
        </authorList>
    </citation>
    <scope>NUCLEOTIDE SEQUENCE [LARGE SCALE GENOMIC DNA]</scope>
    <source>
        <strain evidence="2 3">DSM 17976</strain>
    </source>
</reference>
<dbReference type="GO" id="GO:0051920">
    <property type="term" value="F:peroxiredoxin activity"/>
    <property type="evidence" value="ECO:0007669"/>
    <property type="project" value="InterPro"/>
</dbReference>
<dbReference type="PANTHER" id="PTHR35446:SF2">
    <property type="entry name" value="CARBOXYMUCONOLACTONE DECARBOXYLASE-LIKE DOMAIN-CONTAINING PROTEIN"/>
    <property type="match status" value="1"/>
</dbReference>
<dbReference type="Proteomes" id="UP000541352">
    <property type="component" value="Unassembled WGS sequence"/>
</dbReference>
<keyword evidence="2" id="KW-0575">Peroxidase</keyword>
<sequence length="182" mass="19554">MPHISLPEGFPGIRSLAAYRPDTGAALYALAEALLRGDSSFSQADAELIATFTSSLNQCTFCTCSHAAAARFLFESNQDVVDAVMADYHTAPISDKMKALLTIAKCVQEDARTVSEDIVANARLLGATDREIHDTVLIAATFCMFNRYVDGLATVTPTDVADYIPMGERMGTLGYVPPKPQA</sequence>
<dbReference type="InterPro" id="IPR010195">
    <property type="entry name" value="Uncharacterised_peroxidase-rel"/>
</dbReference>
<evidence type="ECO:0000313" key="3">
    <source>
        <dbReference type="Proteomes" id="UP000541352"/>
    </source>
</evidence>
<dbReference type="NCBIfam" id="TIGR01926">
    <property type="entry name" value="peroxid_rel"/>
    <property type="match status" value="1"/>
</dbReference>
<proteinExistence type="predicted"/>
<keyword evidence="2" id="KW-0560">Oxidoreductase</keyword>
<dbReference type="InterPro" id="IPR003779">
    <property type="entry name" value="CMD-like"/>
</dbReference>
<dbReference type="SUPFAM" id="SSF69118">
    <property type="entry name" value="AhpD-like"/>
    <property type="match status" value="1"/>
</dbReference>
<dbReference type="RefSeq" id="WP_183973951.1">
    <property type="nucleotide sequence ID" value="NZ_JACIBY010000004.1"/>
</dbReference>
<keyword evidence="3" id="KW-1185">Reference proteome</keyword>
<comment type="caution">
    <text evidence="2">The sequence shown here is derived from an EMBL/GenBank/DDBJ whole genome shotgun (WGS) entry which is preliminary data.</text>
</comment>
<dbReference type="Gene3D" id="1.20.1290.10">
    <property type="entry name" value="AhpD-like"/>
    <property type="match status" value="1"/>
</dbReference>